<gene>
    <name evidence="9" type="ORF">N7476_003783</name>
</gene>
<feature type="transmembrane region" description="Helical" evidence="7">
    <location>
        <begin position="200"/>
        <end position="218"/>
    </location>
</feature>
<proteinExistence type="inferred from homology"/>
<dbReference type="InterPro" id="IPR049326">
    <property type="entry name" value="Rhodopsin_dom_fungi"/>
</dbReference>
<feature type="compositionally biased region" description="Polar residues" evidence="6">
    <location>
        <begin position="328"/>
        <end position="344"/>
    </location>
</feature>
<reference evidence="9" key="1">
    <citation type="submission" date="2022-12" db="EMBL/GenBank/DDBJ databases">
        <authorList>
            <person name="Petersen C."/>
        </authorList>
    </citation>
    <scope>NUCLEOTIDE SEQUENCE</scope>
    <source>
        <strain evidence="9">IBT 21472</strain>
    </source>
</reference>
<comment type="subcellular location">
    <subcellularLocation>
        <location evidence="1">Membrane</location>
        <topology evidence="1">Multi-pass membrane protein</topology>
    </subcellularLocation>
</comment>
<dbReference type="Pfam" id="PF20684">
    <property type="entry name" value="Fung_rhodopsin"/>
    <property type="match status" value="1"/>
</dbReference>
<evidence type="ECO:0000256" key="1">
    <source>
        <dbReference type="ARBA" id="ARBA00004141"/>
    </source>
</evidence>
<evidence type="ECO:0000256" key="4">
    <source>
        <dbReference type="ARBA" id="ARBA00023136"/>
    </source>
</evidence>
<feature type="transmembrane region" description="Helical" evidence="7">
    <location>
        <begin position="118"/>
        <end position="141"/>
    </location>
</feature>
<feature type="transmembrane region" description="Helical" evidence="7">
    <location>
        <begin position="12"/>
        <end position="29"/>
    </location>
</feature>
<keyword evidence="3 7" id="KW-1133">Transmembrane helix</keyword>
<evidence type="ECO:0000256" key="2">
    <source>
        <dbReference type="ARBA" id="ARBA00022692"/>
    </source>
</evidence>
<feature type="transmembrane region" description="Helical" evidence="7">
    <location>
        <begin position="175"/>
        <end position="193"/>
    </location>
</feature>
<dbReference type="OrthoDB" id="5429740at2759"/>
<evidence type="ECO:0000256" key="6">
    <source>
        <dbReference type="SAM" id="MobiDB-lite"/>
    </source>
</evidence>
<dbReference type="Proteomes" id="UP001147746">
    <property type="component" value="Unassembled WGS sequence"/>
</dbReference>
<feature type="transmembrane region" description="Helical" evidence="7">
    <location>
        <begin position="83"/>
        <end position="111"/>
    </location>
</feature>
<reference evidence="9" key="2">
    <citation type="journal article" date="2023" name="IMA Fungus">
        <title>Comparative genomic study of the Penicillium genus elucidates a diverse pangenome and 15 lateral gene transfer events.</title>
        <authorList>
            <person name="Petersen C."/>
            <person name="Sorensen T."/>
            <person name="Nielsen M.R."/>
            <person name="Sondergaard T.E."/>
            <person name="Sorensen J.L."/>
            <person name="Fitzpatrick D.A."/>
            <person name="Frisvad J.C."/>
            <person name="Nielsen K.L."/>
        </authorList>
    </citation>
    <scope>NUCLEOTIDE SEQUENCE</scope>
    <source>
        <strain evidence="9">IBT 21472</strain>
    </source>
</reference>
<dbReference type="InterPro" id="IPR052337">
    <property type="entry name" value="SAT4-like"/>
</dbReference>
<organism evidence="9 10">
    <name type="scientific">Penicillium atrosanguineum</name>
    <dbReference type="NCBI Taxonomy" id="1132637"/>
    <lineage>
        <taxon>Eukaryota</taxon>
        <taxon>Fungi</taxon>
        <taxon>Dikarya</taxon>
        <taxon>Ascomycota</taxon>
        <taxon>Pezizomycotina</taxon>
        <taxon>Eurotiomycetes</taxon>
        <taxon>Eurotiomycetidae</taxon>
        <taxon>Eurotiales</taxon>
        <taxon>Aspergillaceae</taxon>
        <taxon>Penicillium</taxon>
    </lineage>
</organism>
<feature type="transmembrane region" description="Helical" evidence="7">
    <location>
        <begin position="41"/>
        <end position="63"/>
    </location>
</feature>
<dbReference type="EMBL" id="JAPZBO010000003">
    <property type="protein sequence ID" value="KAJ5320781.1"/>
    <property type="molecule type" value="Genomic_DNA"/>
</dbReference>
<accession>A0A9W9PYZ3</accession>
<dbReference type="PANTHER" id="PTHR33048">
    <property type="entry name" value="PTH11-LIKE INTEGRAL MEMBRANE PROTEIN (AFU_ORTHOLOGUE AFUA_5G11245)"/>
    <property type="match status" value="1"/>
</dbReference>
<evidence type="ECO:0000256" key="5">
    <source>
        <dbReference type="ARBA" id="ARBA00038359"/>
    </source>
</evidence>
<evidence type="ECO:0000256" key="3">
    <source>
        <dbReference type="ARBA" id="ARBA00022989"/>
    </source>
</evidence>
<protein>
    <recommendedName>
        <fullName evidence="8">Rhodopsin domain-containing protein</fullName>
    </recommendedName>
</protein>
<name>A0A9W9PYZ3_9EURO</name>
<evidence type="ECO:0000313" key="9">
    <source>
        <dbReference type="EMBL" id="KAJ5320781.1"/>
    </source>
</evidence>
<comment type="similarity">
    <text evidence="5">Belongs to the SAT4 family.</text>
</comment>
<dbReference type="GO" id="GO:0016020">
    <property type="term" value="C:membrane"/>
    <property type="evidence" value="ECO:0007669"/>
    <property type="project" value="UniProtKB-SubCell"/>
</dbReference>
<evidence type="ECO:0000313" key="10">
    <source>
        <dbReference type="Proteomes" id="UP001147746"/>
    </source>
</evidence>
<evidence type="ECO:0000256" key="7">
    <source>
        <dbReference type="SAM" id="Phobius"/>
    </source>
</evidence>
<keyword evidence="4 7" id="KW-0472">Membrane</keyword>
<feature type="region of interest" description="Disordered" evidence="6">
    <location>
        <begin position="282"/>
        <end position="345"/>
    </location>
</feature>
<evidence type="ECO:0000259" key="8">
    <source>
        <dbReference type="Pfam" id="PF20684"/>
    </source>
</evidence>
<dbReference type="AlphaFoldDB" id="A0A9W9PYZ3"/>
<sequence length="373" mass="40817">MSDKGPELERGLWAAVIIATLIVILRVFAKIKINRFFVDDVLMIIAVILAIASTVFLTLSVQHGFGKPLGKPFTHDTSLVLKYIAIQIPLVTLSTTIARTAFIVYLVAVLGTNKGYQVALWTVLVIQLIGNIASAVLPLSICKDVRILWDPTIETTCGDLTAVINFAYYSNTFNSATDLFLALFPTIVFWNLNLKLRIKAGLIVLLSLGVVAMVASIVKTTKLTTLPSITNLGTAGGLELIRWGYIENAIIIITSSMPCIRPLIISSVRKISSATRSYELSGPFSNNRRTDQYGNTNASRRARRSHKSRDMELGSVDRILDHEHSAHTSRTAVGRDSNSPTNDLGITKQVDISVITDDNASRSTNDGLEFRGL</sequence>
<keyword evidence="10" id="KW-1185">Reference proteome</keyword>
<feature type="compositionally biased region" description="Polar residues" evidence="6">
    <location>
        <begin position="282"/>
        <end position="297"/>
    </location>
</feature>
<keyword evidence="2 7" id="KW-0812">Transmembrane</keyword>
<comment type="caution">
    <text evidence="9">The sequence shown here is derived from an EMBL/GenBank/DDBJ whole genome shotgun (WGS) entry which is preliminary data.</text>
</comment>
<dbReference type="PANTHER" id="PTHR33048:SF155">
    <property type="entry name" value="INTEGRAL MEMBRANE PROTEIN"/>
    <property type="match status" value="1"/>
</dbReference>
<feature type="domain" description="Rhodopsin" evidence="8">
    <location>
        <begin position="25"/>
        <end position="264"/>
    </location>
</feature>